<organism evidence="3">
    <name type="scientific">mine drainage metagenome</name>
    <dbReference type="NCBI Taxonomy" id="410659"/>
    <lineage>
        <taxon>unclassified sequences</taxon>
        <taxon>metagenomes</taxon>
        <taxon>ecological metagenomes</taxon>
    </lineage>
</organism>
<proteinExistence type="predicted"/>
<feature type="transmembrane region" description="Helical" evidence="2">
    <location>
        <begin position="101"/>
        <end position="122"/>
    </location>
</feature>
<comment type="caution">
    <text evidence="3">The sequence shown here is derived from an EMBL/GenBank/DDBJ whole genome shotgun (WGS) entry which is preliminary data.</text>
</comment>
<dbReference type="GO" id="GO:0140359">
    <property type="term" value="F:ABC-type transporter activity"/>
    <property type="evidence" value="ECO:0007669"/>
    <property type="project" value="InterPro"/>
</dbReference>
<feature type="transmembrane region" description="Helical" evidence="2">
    <location>
        <begin position="45"/>
        <end position="65"/>
    </location>
</feature>
<feature type="compositionally biased region" description="Pro residues" evidence="1">
    <location>
        <begin position="1"/>
        <end position="10"/>
    </location>
</feature>
<accession>A0A1J5R1B2</accession>
<protein>
    <submittedName>
        <fullName evidence="3">ABC-2 family transporter protein</fullName>
    </submittedName>
</protein>
<dbReference type="GO" id="GO:0005886">
    <property type="term" value="C:plasma membrane"/>
    <property type="evidence" value="ECO:0007669"/>
    <property type="project" value="UniProtKB-SubCell"/>
</dbReference>
<evidence type="ECO:0000256" key="1">
    <source>
        <dbReference type="SAM" id="MobiDB-lite"/>
    </source>
</evidence>
<keyword evidence="2" id="KW-0472">Membrane</keyword>
<gene>
    <name evidence="3" type="ORF">GALL_324190</name>
</gene>
<dbReference type="AlphaFoldDB" id="A0A1J5R1B2"/>
<sequence>MSAPAPPVAPSTPRSSGAAGRGGISGSWGAVIRHELVSSRRERTVHALLVVFLAMVSVSSLIGWLTNRTVTRVWQQTTDAGLTSAPNPFTGAPPLAYAKNVVIYVVLIGALLAIVLGATSLLRSRRSRTVDLLLSRPVDVRVYLAAKMTGLAVLLGTVLAAAAAVTWISIGFILGRPLDAASTARLAGFYVVAGVLLMGFVVMGMISGLYARTQTSAVLSPIVVWSVIVFIVPQLGTAALPVSLLNPVPSIVTTGGGFSVVHTLLGPLSVTEQFKTISGALLGTSPTGGAVAALATVIAFLALGLAVLLRTRRDVLRRDLRD</sequence>
<feature type="region of interest" description="Disordered" evidence="1">
    <location>
        <begin position="1"/>
        <end position="22"/>
    </location>
</feature>
<name>A0A1J5R1B2_9ZZZZ</name>
<keyword evidence="2" id="KW-1133">Transmembrane helix</keyword>
<feature type="transmembrane region" description="Helical" evidence="2">
    <location>
        <begin position="222"/>
        <end position="244"/>
    </location>
</feature>
<feature type="transmembrane region" description="Helical" evidence="2">
    <location>
        <begin position="142"/>
        <end position="175"/>
    </location>
</feature>
<feature type="transmembrane region" description="Helical" evidence="2">
    <location>
        <begin position="290"/>
        <end position="309"/>
    </location>
</feature>
<dbReference type="EMBL" id="MLJW01000524">
    <property type="protein sequence ID" value="OIQ85748.1"/>
    <property type="molecule type" value="Genomic_DNA"/>
</dbReference>
<evidence type="ECO:0000256" key="2">
    <source>
        <dbReference type="SAM" id="Phobius"/>
    </source>
</evidence>
<dbReference type="PANTHER" id="PTHR43471">
    <property type="entry name" value="ABC TRANSPORTER PERMEASE"/>
    <property type="match status" value="1"/>
</dbReference>
<dbReference type="Pfam" id="PF12679">
    <property type="entry name" value="ABC2_membrane_2"/>
    <property type="match status" value="1"/>
</dbReference>
<keyword evidence="2" id="KW-0812">Transmembrane</keyword>
<evidence type="ECO:0000313" key="3">
    <source>
        <dbReference type="EMBL" id="OIQ85748.1"/>
    </source>
</evidence>
<reference evidence="3" key="1">
    <citation type="submission" date="2016-10" db="EMBL/GenBank/DDBJ databases">
        <title>Sequence of Gallionella enrichment culture.</title>
        <authorList>
            <person name="Poehlein A."/>
            <person name="Muehling M."/>
            <person name="Daniel R."/>
        </authorList>
    </citation>
    <scope>NUCLEOTIDE SEQUENCE</scope>
</reference>
<feature type="transmembrane region" description="Helical" evidence="2">
    <location>
        <begin position="187"/>
        <end position="210"/>
    </location>
</feature>